<keyword evidence="4" id="KW-0732">Signal</keyword>
<dbReference type="GO" id="GO:0033897">
    <property type="term" value="F:ribonuclease T2 activity"/>
    <property type="evidence" value="ECO:0007669"/>
    <property type="project" value="UniProtKB-EC"/>
</dbReference>
<dbReference type="Pfam" id="PF00445">
    <property type="entry name" value="Ribonuclease_T2"/>
    <property type="match status" value="1"/>
</dbReference>
<dbReference type="InterPro" id="IPR036430">
    <property type="entry name" value="RNase_T2-like_sf"/>
</dbReference>
<dbReference type="AlphaFoldDB" id="A0A8H3D7V8"/>
<reference evidence="5" key="1">
    <citation type="submission" date="2021-01" db="EMBL/GenBank/DDBJ databases">
        <authorList>
            <person name="Kaushik A."/>
        </authorList>
    </citation>
    <scope>NUCLEOTIDE SEQUENCE</scope>
    <source>
        <strain evidence="5">AG4-RS23</strain>
    </source>
</reference>
<evidence type="ECO:0000256" key="2">
    <source>
        <dbReference type="ARBA" id="ARBA00012571"/>
    </source>
</evidence>
<feature type="non-terminal residue" evidence="5">
    <location>
        <position position="1"/>
    </location>
</feature>
<dbReference type="InterPro" id="IPR001568">
    <property type="entry name" value="RNase_T2-like"/>
</dbReference>
<comment type="caution">
    <text evidence="5">The sequence shown here is derived from an EMBL/GenBank/DDBJ whole genome shotgun (WGS) entry which is preliminary data.</text>
</comment>
<dbReference type="EC" id="4.6.1.19" evidence="2"/>
<name>A0A8H3D7V8_9AGAM</name>
<sequence>MLSSLVSVVLGSCLVASAFPSEDLVSRVPKLTTLGAKCGKSAAISCRNTTVQEDLCCFNAPGGQFLLTQFWDFSPAVGPSDSWTIHGLWPDHCDGSYDANCAPERELFNITTVLEQSGQQKLLKYMNKVRSLLKFPISTSIYLLFQYWLNNNGTNEEFWEHEYNKHGTCIST</sequence>
<feature type="signal peptide" evidence="4">
    <location>
        <begin position="1"/>
        <end position="18"/>
    </location>
</feature>
<dbReference type="GO" id="GO:0003723">
    <property type="term" value="F:RNA binding"/>
    <property type="evidence" value="ECO:0007669"/>
    <property type="project" value="InterPro"/>
</dbReference>
<dbReference type="GO" id="GO:0005576">
    <property type="term" value="C:extracellular region"/>
    <property type="evidence" value="ECO:0007669"/>
    <property type="project" value="TreeGrafter"/>
</dbReference>
<proteinExistence type="inferred from homology"/>
<dbReference type="EMBL" id="CAJMWY010003946">
    <property type="protein sequence ID" value="CAE6511625.1"/>
    <property type="molecule type" value="Genomic_DNA"/>
</dbReference>
<evidence type="ECO:0000313" key="6">
    <source>
        <dbReference type="Proteomes" id="UP000663861"/>
    </source>
</evidence>
<dbReference type="PROSITE" id="PS00531">
    <property type="entry name" value="RNASE_T2_2"/>
    <property type="match status" value="1"/>
</dbReference>
<gene>
    <name evidence="5" type="ORF">RDB_LOCUS139097</name>
</gene>
<evidence type="ECO:0000313" key="5">
    <source>
        <dbReference type="EMBL" id="CAE6511625.1"/>
    </source>
</evidence>
<dbReference type="Proteomes" id="UP000663861">
    <property type="component" value="Unassembled WGS sequence"/>
</dbReference>
<dbReference type="Gene3D" id="3.90.730.10">
    <property type="entry name" value="Ribonuclease T2-like"/>
    <property type="match status" value="1"/>
</dbReference>
<evidence type="ECO:0000256" key="1">
    <source>
        <dbReference type="ARBA" id="ARBA00007469"/>
    </source>
</evidence>
<dbReference type="SUPFAM" id="SSF55895">
    <property type="entry name" value="Ribonuclease Rh-like"/>
    <property type="match status" value="1"/>
</dbReference>
<dbReference type="InterPro" id="IPR033130">
    <property type="entry name" value="RNase_T2_His_AS_2"/>
</dbReference>
<accession>A0A8H3D7V8</accession>
<evidence type="ECO:0000256" key="4">
    <source>
        <dbReference type="SAM" id="SignalP"/>
    </source>
</evidence>
<evidence type="ECO:0000256" key="3">
    <source>
        <dbReference type="RuleBase" id="RU004328"/>
    </source>
</evidence>
<dbReference type="GO" id="GO:0006401">
    <property type="term" value="P:RNA catabolic process"/>
    <property type="evidence" value="ECO:0007669"/>
    <property type="project" value="TreeGrafter"/>
</dbReference>
<feature type="chain" id="PRO_5034093553" description="ribonuclease T2" evidence="4">
    <location>
        <begin position="19"/>
        <end position="172"/>
    </location>
</feature>
<protein>
    <recommendedName>
        <fullName evidence="2">ribonuclease T2</fullName>
        <ecNumber evidence="2">4.6.1.19</ecNumber>
    </recommendedName>
</protein>
<organism evidence="5 6">
    <name type="scientific">Rhizoctonia solani</name>
    <dbReference type="NCBI Taxonomy" id="456999"/>
    <lineage>
        <taxon>Eukaryota</taxon>
        <taxon>Fungi</taxon>
        <taxon>Dikarya</taxon>
        <taxon>Basidiomycota</taxon>
        <taxon>Agaricomycotina</taxon>
        <taxon>Agaricomycetes</taxon>
        <taxon>Cantharellales</taxon>
        <taxon>Ceratobasidiaceae</taxon>
        <taxon>Rhizoctonia</taxon>
    </lineage>
</organism>
<dbReference type="PROSITE" id="PS00530">
    <property type="entry name" value="RNASE_T2_1"/>
    <property type="match status" value="1"/>
</dbReference>
<dbReference type="InterPro" id="IPR018188">
    <property type="entry name" value="RNase_T2_His_AS_1"/>
</dbReference>
<dbReference type="PANTHER" id="PTHR11240">
    <property type="entry name" value="RIBONUCLEASE T2"/>
    <property type="match status" value="1"/>
</dbReference>
<comment type="similarity">
    <text evidence="1 3">Belongs to the RNase T2 family.</text>
</comment>
<dbReference type="PANTHER" id="PTHR11240:SF22">
    <property type="entry name" value="RIBONUCLEASE T2"/>
    <property type="match status" value="1"/>
</dbReference>